<name>A0A1H0U1I9_PSERE</name>
<keyword evidence="2" id="KW-0805">Transcription regulation</keyword>
<dbReference type="InterPro" id="IPR000847">
    <property type="entry name" value="LysR_HTH_N"/>
</dbReference>
<dbReference type="InterPro" id="IPR050389">
    <property type="entry name" value="LysR-type_TF"/>
</dbReference>
<keyword evidence="3 8" id="KW-0238">DNA-binding</keyword>
<dbReference type="Gene3D" id="1.10.10.10">
    <property type="entry name" value="Winged helix-like DNA-binding domain superfamily/Winged helix DNA-binding domain"/>
    <property type="match status" value="1"/>
</dbReference>
<evidence type="ECO:0000256" key="1">
    <source>
        <dbReference type="ARBA" id="ARBA00009437"/>
    </source>
</evidence>
<evidence type="ECO:0000313" key="7">
    <source>
        <dbReference type="EMBL" id="OLU05517.1"/>
    </source>
</evidence>
<dbReference type="Pfam" id="PF00126">
    <property type="entry name" value="HTH_1"/>
    <property type="match status" value="1"/>
</dbReference>
<evidence type="ECO:0000313" key="6">
    <source>
        <dbReference type="EMBL" id="KAB0488083.1"/>
    </source>
</evidence>
<dbReference type="Proteomes" id="UP000460142">
    <property type="component" value="Unassembled WGS sequence"/>
</dbReference>
<dbReference type="GO" id="GO:0003677">
    <property type="term" value="F:DNA binding"/>
    <property type="evidence" value="ECO:0007669"/>
    <property type="project" value="UniProtKB-KW"/>
</dbReference>
<dbReference type="InterPro" id="IPR036390">
    <property type="entry name" value="WH_DNA-bd_sf"/>
</dbReference>
<dbReference type="RefSeq" id="WP_075945267.1">
    <property type="nucleotide sequence ID" value="NZ_LT629709.1"/>
</dbReference>
<reference evidence="8 10" key="1">
    <citation type="submission" date="2016-10" db="EMBL/GenBank/DDBJ databases">
        <authorList>
            <person name="de Groot N.N."/>
        </authorList>
    </citation>
    <scope>NUCLEOTIDE SEQUENCE [LARGE SCALE GENOMIC DNA]</scope>
    <source>
        <strain evidence="8 10">BS3776</strain>
    </source>
</reference>
<evidence type="ECO:0000256" key="3">
    <source>
        <dbReference type="ARBA" id="ARBA00023125"/>
    </source>
</evidence>
<protein>
    <submittedName>
        <fullName evidence="8">DNA-binding transcriptional regulator, LysR family</fullName>
    </submittedName>
    <submittedName>
        <fullName evidence="6">LysR family transcriptional regulator</fullName>
    </submittedName>
</protein>
<dbReference type="EMBL" id="LT629709">
    <property type="protein sequence ID" value="SDP60127.1"/>
    <property type="molecule type" value="Genomic_DNA"/>
</dbReference>
<feature type="domain" description="HTH lysR-type" evidence="5">
    <location>
        <begin position="1"/>
        <end position="60"/>
    </location>
</feature>
<dbReference type="Proteomes" id="UP000186756">
    <property type="component" value="Unassembled WGS sequence"/>
</dbReference>
<evidence type="ECO:0000313" key="11">
    <source>
        <dbReference type="Proteomes" id="UP000460142"/>
    </source>
</evidence>
<evidence type="ECO:0000256" key="2">
    <source>
        <dbReference type="ARBA" id="ARBA00023015"/>
    </source>
</evidence>
<keyword evidence="4" id="KW-0804">Transcription</keyword>
<evidence type="ECO:0000259" key="5">
    <source>
        <dbReference type="PROSITE" id="PS50931"/>
    </source>
</evidence>
<dbReference type="Proteomes" id="UP000198549">
    <property type="component" value="Chromosome I"/>
</dbReference>
<reference evidence="6 11" key="4">
    <citation type="submission" date="2019-09" db="EMBL/GenBank/DDBJ databases">
        <title>Draft genome sequences of 48 bacterial type strains from the CCUG.</title>
        <authorList>
            <person name="Tunovic T."/>
            <person name="Pineiro-Iglesias B."/>
            <person name="Unosson C."/>
            <person name="Inganas E."/>
            <person name="Ohlen M."/>
            <person name="Cardew S."/>
            <person name="Jensie-Markopoulos S."/>
            <person name="Salva-Serra F."/>
            <person name="Jaen-Luchoro D."/>
            <person name="Karlsson R."/>
            <person name="Svensson-Stadler L."/>
            <person name="Chun J."/>
            <person name="Moore E."/>
        </authorList>
    </citation>
    <scope>NUCLEOTIDE SEQUENCE [LARGE SCALE GENOMIC DNA]</scope>
    <source>
        <strain evidence="6 11">CCUG 53116</strain>
    </source>
</reference>
<dbReference type="PANTHER" id="PTHR30118">
    <property type="entry name" value="HTH-TYPE TRANSCRIPTIONAL REGULATOR LEUO-RELATED"/>
    <property type="match status" value="1"/>
</dbReference>
<dbReference type="PROSITE" id="PS50931">
    <property type="entry name" value="HTH_LYSR"/>
    <property type="match status" value="1"/>
</dbReference>
<dbReference type="InterPro" id="IPR005119">
    <property type="entry name" value="LysR_subst-bd"/>
</dbReference>
<dbReference type="EMBL" id="VZPS01000002">
    <property type="protein sequence ID" value="KAB0488083.1"/>
    <property type="molecule type" value="Genomic_DNA"/>
</dbReference>
<dbReference type="InterPro" id="IPR036388">
    <property type="entry name" value="WH-like_DNA-bd_sf"/>
</dbReference>
<evidence type="ECO:0000256" key="4">
    <source>
        <dbReference type="ARBA" id="ARBA00023163"/>
    </source>
</evidence>
<keyword evidence="9" id="KW-1185">Reference proteome</keyword>
<dbReference type="InterPro" id="IPR037417">
    <property type="entry name" value="SyrM_PBP2"/>
</dbReference>
<dbReference type="Pfam" id="PF03466">
    <property type="entry name" value="LysR_substrate"/>
    <property type="match status" value="1"/>
</dbReference>
<proteinExistence type="inferred from homology"/>
<gene>
    <name evidence="7" type="ORF">BVK86_04415</name>
    <name evidence="6" type="ORF">F7R15_04430</name>
    <name evidence="8" type="ORF">SAMN04490202_5082</name>
</gene>
<dbReference type="SUPFAM" id="SSF53850">
    <property type="entry name" value="Periplasmic binding protein-like II"/>
    <property type="match status" value="1"/>
</dbReference>
<dbReference type="OrthoDB" id="8720143at2"/>
<dbReference type="AlphaFoldDB" id="A0A1H0U1I9"/>
<evidence type="ECO:0000313" key="8">
    <source>
        <dbReference type="EMBL" id="SDP60127.1"/>
    </source>
</evidence>
<reference evidence="9" key="3">
    <citation type="submission" date="2017-01" db="EMBL/GenBank/DDBJ databases">
        <authorList>
            <person name="Poblete-Castro I."/>
        </authorList>
    </citation>
    <scope>NUCLEOTIDE SEQUENCE [LARGE SCALE GENOMIC DNA]</scope>
    <source>
        <strain evidence="9">DSM 18361 / CCUG 53116 / MT1</strain>
    </source>
</reference>
<evidence type="ECO:0000313" key="10">
    <source>
        <dbReference type="Proteomes" id="UP000198549"/>
    </source>
</evidence>
<dbReference type="PRINTS" id="PR00039">
    <property type="entry name" value="HTHLYSR"/>
</dbReference>
<evidence type="ECO:0000313" key="9">
    <source>
        <dbReference type="Proteomes" id="UP000186756"/>
    </source>
</evidence>
<dbReference type="PANTHER" id="PTHR30118:SF15">
    <property type="entry name" value="TRANSCRIPTIONAL REGULATORY PROTEIN"/>
    <property type="match status" value="1"/>
</dbReference>
<sequence length="307" mass="34561">MRYDLNLLPVFMALMEERSVTRAAVRLGITQPALSNALNRLRDTLRDPLFIRERYGIKPTQFAEEIAPVILETLARLDEVIIGRQHFDPATSTRQFNIAPNSFVEIVLMPSIIARLRQQAPGVKVSLTPYGNDLTETGVISGTTDMALGRIIDPPDNLIVQHLMDDGLACVVRADHPDIADSLSREQYEQLRHVNVLPPGRMRVGLFQALERQGLRRDLAISVTHFLAVPEIIAMTDYCATLPRLICRQIAKDPRLKIVPSPVDLGSFPVEIAWHVRYRQDPAHQWLRQLLVETASELTGETLEPSE</sequence>
<dbReference type="SUPFAM" id="SSF46785">
    <property type="entry name" value="Winged helix' DNA-binding domain"/>
    <property type="match status" value="1"/>
</dbReference>
<dbReference type="GO" id="GO:0003700">
    <property type="term" value="F:DNA-binding transcription factor activity"/>
    <property type="evidence" value="ECO:0007669"/>
    <property type="project" value="InterPro"/>
</dbReference>
<comment type="similarity">
    <text evidence="1">Belongs to the LysR transcriptional regulatory family.</text>
</comment>
<reference evidence="7" key="2">
    <citation type="submission" date="2017-01" db="EMBL/GenBank/DDBJ databases">
        <authorList>
            <person name="Mah S.A."/>
            <person name="Swanson W.J."/>
            <person name="Moy G.W."/>
            <person name="Vacquier V.D."/>
        </authorList>
    </citation>
    <scope>NUCLEOTIDE SEQUENCE [LARGE SCALE GENOMIC DNA]</scope>
    <source>
        <strain evidence="7">MT1</strain>
    </source>
</reference>
<dbReference type="EMBL" id="MSTQ01000002">
    <property type="protein sequence ID" value="OLU05517.1"/>
    <property type="molecule type" value="Genomic_DNA"/>
</dbReference>
<accession>A0A1H0U1I9</accession>
<dbReference type="CDD" id="cd08467">
    <property type="entry name" value="PBP2_SyrM"/>
    <property type="match status" value="1"/>
</dbReference>
<dbReference type="Gene3D" id="3.40.190.10">
    <property type="entry name" value="Periplasmic binding protein-like II"/>
    <property type="match status" value="2"/>
</dbReference>
<organism evidence="8 10">
    <name type="scientific">Pseudomonas reinekei</name>
    <dbReference type="NCBI Taxonomy" id="395598"/>
    <lineage>
        <taxon>Bacteria</taxon>
        <taxon>Pseudomonadati</taxon>
        <taxon>Pseudomonadota</taxon>
        <taxon>Gammaproteobacteria</taxon>
        <taxon>Pseudomonadales</taxon>
        <taxon>Pseudomonadaceae</taxon>
        <taxon>Pseudomonas</taxon>
    </lineage>
</organism>